<dbReference type="PIRSF" id="PIRSF005054">
    <property type="entry name" value="PF1131"/>
    <property type="match status" value="1"/>
</dbReference>
<evidence type="ECO:0000256" key="1">
    <source>
        <dbReference type="ARBA" id="ARBA00005937"/>
    </source>
</evidence>
<reference evidence="9" key="1">
    <citation type="submission" date="2017-04" db="EMBL/GenBank/DDBJ databases">
        <title>Function of individual gut microbiota members based on whole genome sequencing of pure cultures obtained from chicken caecum.</title>
        <authorList>
            <person name="Medvecky M."/>
            <person name="Cejkova D."/>
            <person name="Polansky O."/>
            <person name="Karasova D."/>
            <person name="Kubasova T."/>
            <person name="Cizek A."/>
            <person name="Rychlik I."/>
        </authorList>
    </citation>
    <scope>NUCLEOTIDE SEQUENCE [LARGE SCALE GENOMIC DNA]</scope>
    <source>
        <strain evidence="9">An149</strain>
    </source>
</reference>
<proteinExistence type="inferred from homology"/>
<evidence type="ECO:0000256" key="2">
    <source>
        <dbReference type="ARBA" id="ARBA00022884"/>
    </source>
</evidence>
<sequence length="244" mass="29650">MRYKLFFKINKPMVLNLNYHLELQRFIYLMISKEDKSYADWLHDQGFGDTKKFKLFTFSKIYCPQRQIKDNKFVMKNCFSFQFSCIDKRLDEIVLKCLNKEKNYMFNNQKIILDRYEVHLYKGSDDIKIKMISPIVVKDAYVENDRKKTYYYSPLEKEFALKINTNFKNKYQIFYDKVPESDICFKLISIQEKDKYVTKYNDFYITGWQGIYELSGKREYLEFLYYVGIGERNSQGFGMFEIIE</sequence>
<dbReference type="NCBIfam" id="TIGR01877">
    <property type="entry name" value="cas_cas6"/>
    <property type="match status" value="1"/>
</dbReference>
<comment type="function">
    <text evidence="4">CRISPR (clustered regularly interspaced short palindromic repeat), is an adaptive immune system that provides protection against mobile genetic elements (viruses, transposable elements and conjugative plasmids). CRISPR clusters contain sequences complementary to antecedent mobile elements and target invading nucleic acids. CRISPR clusters are transcribed and processed into CRISPR RNA (crRNA).</text>
</comment>
<organism evidence="8 9">
    <name type="scientific">Thomasclavelia spiroformis</name>
    <dbReference type="NCBI Taxonomy" id="29348"/>
    <lineage>
        <taxon>Bacteria</taxon>
        <taxon>Bacillati</taxon>
        <taxon>Bacillota</taxon>
        <taxon>Erysipelotrichia</taxon>
        <taxon>Erysipelotrichales</taxon>
        <taxon>Coprobacillaceae</taxon>
        <taxon>Thomasclavelia</taxon>
    </lineage>
</organism>
<dbReference type="Pfam" id="PF01881">
    <property type="entry name" value="Cas_Cas6_C"/>
    <property type="match status" value="1"/>
</dbReference>
<feature type="active site" description="Proton acceptor" evidence="6">
    <location>
        <position position="28"/>
    </location>
</feature>
<evidence type="ECO:0000313" key="9">
    <source>
        <dbReference type="Proteomes" id="UP000196258"/>
    </source>
</evidence>
<name>A0A1Y4QKU0_9FIRM</name>
<feature type="site" description="Transition state stabilizer" evidence="5">
    <location>
        <position position="54"/>
    </location>
</feature>
<dbReference type="GO" id="GO:0003723">
    <property type="term" value="F:RNA binding"/>
    <property type="evidence" value="ECO:0007669"/>
    <property type="project" value="UniProtKB-KW"/>
</dbReference>
<dbReference type="GO" id="GO:0051607">
    <property type="term" value="P:defense response to virus"/>
    <property type="evidence" value="ECO:0007669"/>
    <property type="project" value="UniProtKB-KW"/>
</dbReference>
<comment type="caution">
    <text evidence="8">The sequence shown here is derived from an EMBL/GenBank/DDBJ whole genome shotgun (WGS) entry which is preliminary data.</text>
</comment>
<dbReference type="RefSeq" id="WP_087256525.1">
    <property type="nucleotide sequence ID" value="NZ_NFLB01000007.1"/>
</dbReference>
<feature type="domain" description="CRISPR associated protein Cas6 C-terminal" evidence="7">
    <location>
        <begin position="125"/>
        <end position="242"/>
    </location>
</feature>
<evidence type="ECO:0000256" key="4">
    <source>
        <dbReference type="PIRNR" id="PIRNR005054"/>
    </source>
</evidence>
<dbReference type="Pfam" id="PF21350">
    <property type="entry name" value="Cas6_I-A"/>
    <property type="match status" value="1"/>
</dbReference>
<keyword evidence="2" id="KW-0694">RNA-binding</keyword>
<dbReference type="AlphaFoldDB" id="A0A1Y4QKU0"/>
<evidence type="ECO:0000313" key="8">
    <source>
        <dbReference type="EMBL" id="OUQ05162.1"/>
    </source>
</evidence>
<dbReference type="Gene3D" id="3.30.70.1890">
    <property type="match status" value="1"/>
</dbReference>
<dbReference type="PANTHER" id="PTHR36984">
    <property type="entry name" value="CRISPR-ASSOCIATED ENDORIBONUCLEASE CAS6 1"/>
    <property type="match status" value="1"/>
</dbReference>
<evidence type="ECO:0000259" key="7">
    <source>
        <dbReference type="Pfam" id="PF01881"/>
    </source>
</evidence>
<evidence type="ECO:0000256" key="3">
    <source>
        <dbReference type="ARBA" id="ARBA00023118"/>
    </source>
</evidence>
<evidence type="ECO:0000256" key="6">
    <source>
        <dbReference type="PIRSR" id="PIRSR005054-50"/>
    </source>
</evidence>
<dbReference type="CDD" id="cd21140">
    <property type="entry name" value="Cas6_I-like"/>
    <property type="match status" value="1"/>
</dbReference>
<feature type="active site" description="Proton donor" evidence="6">
    <location>
        <position position="43"/>
    </location>
</feature>
<dbReference type="EMBL" id="NFLB01000007">
    <property type="protein sequence ID" value="OUQ05162.1"/>
    <property type="molecule type" value="Genomic_DNA"/>
</dbReference>
<dbReference type="Proteomes" id="UP000196258">
    <property type="component" value="Unassembled WGS sequence"/>
</dbReference>
<evidence type="ECO:0000256" key="5">
    <source>
        <dbReference type="PIRSR" id="PIRSR005054-1"/>
    </source>
</evidence>
<dbReference type="InterPro" id="IPR010156">
    <property type="entry name" value="CRISPR-assoc_prot_Cas6"/>
</dbReference>
<keyword evidence="3" id="KW-0051">Antiviral defense</keyword>
<accession>A0A1Y4QKU0</accession>
<dbReference type="GO" id="GO:0016788">
    <property type="term" value="F:hydrolase activity, acting on ester bonds"/>
    <property type="evidence" value="ECO:0007669"/>
    <property type="project" value="InterPro"/>
</dbReference>
<dbReference type="InterPro" id="IPR049435">
    <property type="entry name" value="Cas_Cas6_C"/>
</dbReference>
<dbReference type="PANTHER" id="PTHR36984:SF1">
    <property type="entry name" value="CRISPR-ASSOCIATED ENDORIBONUCLEASE CAS6 1"/>
    <property type="match status" value="1"/>
</dbReference>
<gene>
    <name evidence="8" type="ORF">B5E91_07520</name>
</gene>
<dbReference type="InterPro" id="IPR045747">
    <property type="entry name" value="CRISPR-assoc_prot_Cas6_N_sf"/>
</dbReference>
<dbReference type="Gene3D" id="3.30.70.1900">
    <property type="match status" value="1"/>
</dbReference>
<comment type="similarity">
    <text evidence="1 4">Belongs to the CRISPR-associated protein Cas6/Cse3/CasE family.</text>
</comment>
<protein>
    <recommendedName>
        <fullName evidence="4">CRISPR-associated endoribonuclease</fullName>
    </recommendedName>
</protein>